<dbReference type="EMBL" id="JBHSMI010000062">
    <property type="protein sequence ID" value="MFC5406800.1"/>
    <property type="molecule type" value="Genomic_DNA"/>
</dbReference>
<dbReference type="GO" id="GO:0016757">
    <property type="term" value="F:glycosyltransferase activity"/>
    <property type="evidence" value="ECO:0007669"/>
    <property type="project" value="UniProtKB-KW"/>
</dbReference>
<evidence type="ECO:0000313" key="3">
    <source>
        <dbReference type="Proteomes" id="UP001596113"/>
    </source>
</evidence>
<name>A0ABW0I2S5_9BACL</name>
<dbReference type="Proteomes" id="UP001596113">
    <property type="component" value="Unassembled WGS sequence"/>
</dbReference>
<keyword evidence="2" id="KW-0808">Transferase</keyword>
<evidence type="ECO:0000259" key="1">
    <source>
        <dbReference type="Pfam" id="PF00534"/>
    </source>
</evidence>
<dbReference type="EC" id="2.4.-.-" evidence="2"/>
<organism evidence="2 3">
    <name type="scientific">Cohnella soli</name>
    <dbReference type="NCBI Taxonomy" id="425005"/>
    <lineage>
        <taxon>Bacteria</taxon>
        <taxon>Bacillati</taxon>
        <taxon>Bacillota</taxon>
        <taxon>Bacilli</taxon>
        <taxon>Bacillales</taxon>
        <taxon>Paenibacillaceae</taxon>
        <taxon>Cohnella</taxon>
    </lineage>
</organism>
<dbReference type="SUPFAM" id="SSF53756">
    <property type="entry name" value="UDP-Glycosyltransferase/glycogen phosphorylase"/>
    <property type="match status" value="1"/>
</dbReference>
<comment type="caution">
    <text evidence="2">The sequence shown here is derived from an EMBL/GenBank/DDBJ whole genome shotgun (WGS) entry which is preliminary data.</text>
</comment>
<dbReference type="RefSeq" id="WP_378138897.1">
    <property type="nucleotide sequence ID" value="NZ_JBHSMI010000062.1"/>
</dbReference>
<protein>
    <submittedName>
        <fullName evidence="2">Glycosyltransferase</fullName>
        <ecNumber evidence="2">2.4.-.-</ecNumber>
    </submittedName>
</protein>
<proteinExistence type="predicted"/>
<accession>A0ABW0I2S5</accession>
<dbReference type="Gene3D" id="3.40.50.2000">
    <property type="entry name" value="Glycogen Phosphorylase B"/>
    <property type="match status" value="2"/>
</dbReference>
<evidence type="ECO:0000313" key="2">
    <source>
        <dbReference type="EMBL" id="MFC5406800.1"/>
    </source>
</evidence>
<keyword evidence="3" id="KW-1185">Reference proteome</keyword>
<dbReference type="CDD" id="cd03811">
    <property type="entry name" value="GT4_GT28_WabH-like"/>
    <property type="match status" value="1"/>
</dbReference>
<dbReference type="PANTHER" id="PTHR12526">
    <property type="entry name" value="GLYCOSYLTRANSFERASE"/>
    <property type="match status" value="1"/>
</dbReference>
<feature type="domain" description="Glycosyl transferase family 1" evidence="1">
    <location>
        <begin position="224"/>
        <end position="372"/>
    </location>
</feature>
<dbReference type="PANTHER" id="PTHR12526:SF630">
    <property type="entry name" value="GLYCOSYLTRANSFERASE"/>
    <property type="match status" value="1"/>
</dbReference>
<gene>
    <name evidence="2" type="ORF">ACFPOF_29090</name>
</gene>
<dbReference type="Pfam" id="PF00534">
    <property type="entry name" value="Glycos_transf_1"/>
    <property type="match status" value="1"/>
</dbReference>
<sequence>MKTKVLFVMSNLTSGGAEKSLLSVLQAMDYTRYEVDLFLFKHEGLFFGSVPSQVNVLPAPPLYPLFDTAIGKGIAGLLKRGKPHLALHRVRLGYIHRTETRPAVREQRAWRHLSPMLPKLVRDYDVAIGYLENNPVRFVVDRVRAKIKIGYIHNDYDKLGMDPVLDDAYFAKLDSLVTVSEECGNVLRNRFPAYQDKVRVIHNLVSPDVIRAMADNPVEWETSKAFRIVTVGRLHPQKGYDMALEACKLLADEGLDIQWYVIGEGEERNNLEREIERLELQDRFKLLGVQENPYPYVGQADLYVQPSRFEGKSIAIDEAKILHKPIVVTRFTTAGDQIRTEENGLIVEMNAKSLGEGIKRLLRDEPLRLRFAGNLAQEELSTESEINKLYELFKS</sequence>
<keyword evidence="2" id="KW-0328">Glycosyltransferase</keyword>
<dbReference type="InterPro" id="IPR001296">
    <property type="entry name" value="Glyco_trans_1"/>
</dbReference>
<reference evidence="3" key="1">
    <citation type="journal article" date="2019" name="Int. J. Syst. Evol. Microbiol.">
        <title>The Global Catalogue of Microorganisms (GCM) 10K type strain sequencing project: providing services to taxonomists for standard genome sequencing and annotation.</title>
        <authorList>
            <consortium name="The Broad Institute Genomics Platform"/>
            <consortium name="The Broad Institute Genome Sequencing Center for Infectious Disease"/>
            <person name="Wu L."/>
            <person name="Ma J."/>
        </authorList>
    </citation>
    <scope>NUCLEOTIDE SEQUENCE [LARGE SCALE GENOMIC DNA]</scope>
    <source>
        <strain evidence="3">CGMCC 1.18575</strain>
    </source>
</reference>